<evidence type="ECO:0000256" key="1">
    <source>
        <dbReference type="ARBA" id="ARBA00004141"/>
    </source>
</evidence>
<gene>
    <name evidence="7" type="ORF">ENS31_02220</name>
</gene>
<comment type="caution">
    <text evidence="7">The sequence shown here is derived from an EMBL/GenBank/DDBJ whole genome shotgun (WGS) entry which is preliminary data.</text>
</comment>
<name>A0A7V2ZHX3_9BACT</name>
<evidence type="ECO:0000313" key="7">
    <source>
        <dbReference type="EMBL" id="HFI90328.1"/>
    </source>
</evidence>
<dbReference type="PANTHER" id="PTHR11101">
    <property type="entry name" value="PHOSPHATE TRANSPORTER"/>
    <property type="match status" value="1"/>
</dbReference>
<evidence type="ECO:0000256" key="3">
    <source>
        <dbReference type="ARBA" id="ARBA00022692"/>
    </source>
</evidence>
<protein>
    <submittedName>
        <fullName evidence="7">Inorganic phosphate transporter</fullName>
    </submittedName>
</protein>
<dbReference type="GO" id="GO:0005315">
    <property type="term" value="F:phosphate transmembrane transporter activity"/>
    <property type="evidence" value="ECO:0007669"/>
    <property type="project" value="InterPro"/>
</dbReference>
<dbReference type="GO" id="GO:0016020">
    <property type="term" value="C:membrane"/>
    <property type="evidence" value="ECO:0007669"/>
    <property type="project" value="UniProtKB-SubCell"/>
</dbReference>
<dbReference type="Pfam" id="PF01384">
    <property type="entry name" value="PHO4"/>
    <property type="match status" value="2"/>
</dbReference>
<feature type="transmembrane region" description="Helical" evidence="6">
    <location>
        <begin position="132"/>
        <end position="158"/>
    </location>
</feature>
<evidence type="ECO:0000256" key="4">
    <source>
        <dbReference type="ARBA" id="ARBA00022989"/>
    </source>
</evidence>
<dbReference type="EMBL" id="DSUJ01000008">
    <property type="protein sequence ID" value="HFI90328.1"/>
    <property type="molecule type" value="Genomic_DNA"/>
</dbReference>
<evidence type="ECO:0000256" key="6">
    <source>
        <dbReference type="SAM" id="Phobius"/>
    </source>
</evidence>
<evidence type="ECO:0000256" key="2">
    <source>
        <dbReference type="ARBA" id="ARBA00022448"/>
    </source>
</evidence>
<dbReference type="InterPro" id="IPR001204">
    <property type="entry name" value="Phos_transporter"/>
</dbReference>
<feature type="transmembrane region" description="Helical" evidence="6">
    <location>
        <begin position="78"/>
        <end position="99"/>
    </location>
</feature>
<organism evidence="7">
    <name type="scientific">Ignavibacterium album</name>
    <dbReference type="NCBI Taxonomy" id="591197"/>
    <lineage>
        <taxon>Bacteria</taxon>
        <taxon>Pseudomonadati</taxon>
        <taxon>Ignavibacteriota</taxon>
        <taxon>Ignavibacteria</taxon>
        <taxon>Ignavibacteriales</taxon>
        <taxon>Ignavibacteriaceae</taxon>
        <taxon>Ignavibacterium</taxon>
    </lineage>
</organism>
<reference evidence="7" key="1">
    <citation type="journal article" date="2020" name="mSystems">
        <title>Genome- and Community-Level Interaction Insights into Carbon Utilization and Element Cycling Functions of Hydrothermarchaeota in Hydrothermal Sediment.</title>
        <authorList>
            <person name="Zhou Z."/>
            <person name="Liu Y."/>
            <person name="Xu W."/>
            <person name="Pan J."/>
            <person name="Luo Z.H."/>
            <person name="Li M."/>
        </authorList>
    </citation>
    <scope>NUCLEOTIDE SEQUENCE [LARGE SCALE GENOMIC DNA]</scope>
    <source>
        <strain evidence="7">SpSt-479</strain>
    </source>
</reference>
<dbReference type="AlphaFoldDB" id="A0A7V2ZHX3"/>
<accession>A0A7V2ZHX3</accession>
<dbReference type="GO" id="GO:0035435">
    <property type="term" value="P:phosphate ion transmembrane transport"/>
    <property type="evidence" value="ECO:0007669"/>
    <property type="project" value="TreeGrafter"/>
</dbReference>
<keyword evidence="2" id="KW-0813">Transport</keyword>
<keyword evidence="3 6" id="KW-0812">Transmembrane</keyword>
<feature type="transmembrane region" description="Helical" evidence="6">
    <location>
        <begin position="217"/>
        <end position="237"/>
    </location>
</feature>
<dbReference type="PANTHER" id="PTHR11101:SF80">
    <property type="entry name" value="PHOSPHATE TRANSPORTER"/>
    <property type="match status" value="1"/>
</dbReference>
<comment type="subcellular location">
    <subcellularLocation>
        <location evidence="1">Membrane</location>
        <topology evidence="1">Multi-pass membrane protein</topology>
    </subcellularLocation>
</comment>
<feature type="transmembrane region" description="Helical" evidence="6">
    <location>
        <begin position="43"/>
        <end position="66"/>
    </location>
</feature>
<keyword evidence="4 6" id="KW-1133">Transmembrane helix</keyword>
<feature type="transmembrane region" description="Helical" evidence="6">
    <location>
        <begin position="304"/>
        <end position="322"/>
    </location>
</feature>
<evidence type="ECO:0000256" key="5">
    <source>
        <dbReference type="ARBA" id="ARBA00023136"/>
    </source>
</evidence>
<proteinExistence type="predicted"/>
<feature type="transmembrane region" description="Helical" evidence="6">
    <location>
        <begin position="258"/>
        <end position="284"/>
    </location>
</feature>
<sequence>MTSIVVAIILLALVFDFYNGMNDAANSIATIVSTRVLTPLQAVAWAAFFNFAAAFFFGVNVANTIGKGIVDVNIVDNYVIFSGLVGAILLTATATHLGLPISVSHAIIGGYGGAALFKGGIDAIVLSGYTKVLIFIFLAPILGLIIALLFSVITLWLVKDMPPRKVDKYFRKLQLVSAAIYSLSHGSNDAQKTIGIITVILFTNGLLGNTFHVPFSVVLLSHSVIALGTLVGGWKVIRTLGMRVTKLTPFGGFSAETSAGLTIIGATIFGIPVSTTHTITGAIIGVGATKSLSAVRWGVARNILWAWILTIPLSALFAMLTYELSTKIGSWL</sequence>
<keyword evidence="5 6" id="KW-0472">Membrane</keyword>